<dbReference type="EMBL" id="CAJNNV010024533">
    <property type="protein sequence ID" value="CAE8610108.1"/>
    <property type="molecule type" value="Genomic_DNA"/>
</dbReference>
<proteinExistence type="predicted"/>
<evidence type="ECO:0000313" key="2">
    <source>
        <dbReference type="EMBL" id="CAE8610108.1"/>
    </source>
</evidence>
<feature type="compositionally biased region" description="Basic residues" evidence="1">
    <location>
        <begin position="229"/>
        <end position="243"/>
    </location>
</feature>
<feature type="region of interest" description="Disordered" evidence="1">
    <location>
        <begin position="1"/>
        <end position="20"/>
    </location>
</feature>
<accession>A0A813FI90</accession>
<name>A0A813FI90_POLGL</name>
<sequence length="393" mass="42836">ALRKKEGSLTAEATQLRSELDEAQKAKASLSTEAEAAKVQLSQNRAEIEDARKERVAYASQVESLRTEVFEAKVGLSMAEGMRDAAKHEVEATRSQLLHLREELVKRGLNGVVEEFQLSSVKSAPRIAEGDRVEVEAAWASLIGPGLQRLQIALSTAGLLPSQADGTQAGSVRGTPLLPRSSFSALTESAADAATSPKVGSVKDLATARKGKREREDKGDKNQRPEKKEKKKDKKDKKVKKDRKPTGAKDSEESEEDKDVEERRVADKSKSLKTSPPDQSDDSSESEEGKVVAPLPHRTAIAMQSCLRTVRSSRSTRSKSTGGRGISFRGKSEVEVVSYRHCSEILWFPNPQASVQCERCKRRVPQRLGQLRGGSGASSFMCDEFLCGDCANG</sequence>
<organism evidence="2 3">
    <name type="scientific">Polarella glacialis</name>
    <name type="common">Dinoflagellate</name>
    <dbReference type="NCBI Taxonomy" id="89957"/>
    <lineage>
        <taxon>Eukaryota</taxon>
        <taxon>Sar</taxon>
        <taxon>Alveolata</taxon>
        <taxon>Dinophyceae</taxon>
        <taxon>Suessiales</taxon>
        <taxon>Suessiaceae</taxon>
        <taxon>Polarella</taxon>
    </lineage>
</organism>
<feature type="region of interest" description="Disordered" evidence="1">
    <location>
        <begin position="308"/>
        <end position="327"/>
    </location>
</feature>
<dbReference type="AlphaFoldDB" id="A0A813FI90"/>
<evidence type="ECO:0000256" key="1">
    <source>
        <dbReference type="SAM" id="MobiDB-lite"/>
    </source>
</evidence>
<keyword evidence="3" id="KW-1185">Reference proteome</keyword>
<comment type="caution">
    <text evidence="2">The sequence shown here is derived from an EMBL/GenBank/DDBJ whole genome shotgun (WGS) entry which is preliminary data.</text>
</comment>
<feature type="compositionally biased region" description="Basic and acidic residues" evidence="1">
    <location>
        <begin position="213"/>
        <end position="228"/>
    </location>
</feature>
<reference evidence="2" key="1">
    <citation type="submission" date="2021-02" db="EMBL/GenBank/DDBJ databases">
        <authorList>
            <person name="Dougan E. K."/>
            <person name="Rhodes N."/>
            <person name="Thang M."/>
            <person name="Chan C."/>
        </authorList>
    </citation>
    <scope>NUCLEOTIDE SEQUENCE</scope>
</reference>
<feature type="compositionally biased region" description="Low complexity" evidence="1">
    <location>
        <begin position="308"/>
        <end position="321"/>
    </location>
</feature>
<feature type="non-terminal residue" evidence="2">
    <location>
        <position position="393"/>
    </location>
</feature>
<evidence type="ECO:0000313" key="3">
    <source>
        <dbReference type="Proteomes" id="UP000654075"/>
    </source>
</evidence>
<feature type="compositionally biased region" description="Basic and acidic residues" evidence="1">
    <location>
        <begin position="260"/>
        <end position="270"/>
    </location>
</feature>
<protein>
    <submittedName>
        <fullName evidence="2">Uncharacterized protein</fullName>
    </submittedName>
</protein>
<gene>
    <name evidence="2" type="ORF">PGLA1383_LOCUS27935</name>
</gene>
<dbReference type="OrthoDB" id="442088at2759"/>
<dbReference type="Proteomes" id="UP000654075">
    <property type="component" value="Unassembled WGS sequence"/>
</dbReference>
<feature type="region of interest" description="Disordered" evidence="1">
    <location>
        <begin position="188"/>
        <end position="303"/>
    </location>
</feature>